<dbReference type="EMBL" id="JACHGI010000017">
    <property type="protein sequence ID" value="MBB6469525.1"/>
    <property type="molecule type" value="Genomic_DNA"/>
</dbReference>
<dbReference type="Proteomes" id="UP000532373">
    <property type="component" value="Unassembled WGS sequence"/>
</dbReference>
<name>A0A8E2BGK8_9HYPH</name>
<reference evidence="2 3" key="1">
    <citation type="submission" date="2020-08" db="EMBL/GenBank/DDBJ databases">
        <title>Genomic Encyclopedia of Type Strains, Phase IV (KMG-IV): sequencing the most valuable type-strain genomes for metagenomic binning, comparative biology and taxonomic classification.</title>
        <authorList>
            <person name="Goeker M."/>
        </authorList>
    </citation>
    <scope>NUCLEOTIDE SEQUENCE [LARGE SCALE GENOMIC DNA]</scope>
    <source>
        <strain evidence="2 3">DSM 17454</strain>
    </source>
</reference>
<feature type="region of interest" description="Disordered" evidence="1">
    <location>
        <begin position="32"/>
        <end position="61"/>
    </location>
</feature>
<organism evidence="2 3">
    <name type="scientific">Aminobacter carboxidus</name>
    <dbReference type="NCBI Taxonomy" id="376165"/>
    <lineage>
        <taxon>Bacteria</taxon>
        <taxon>Pseudomonadati</taxon>
        <taxon>Pseudomonadota</taxon>
        <taxon>Alphaproteobacteria</taxon>
        <taxon>Hyphomicrobiales</taxon>
        <taxon>Phyllobacteriaceae</taxon>
        <taxon>Aminobacter</taxon>
    </lineage>
</organism>
<evidence type="ECO:0000256" key="1">
    <source>
        <dbReference type="SAM" id="MobiDB-lite"/>
    </source>
</evidence>
<protein>
    <submittedName>
        <fullName evidence="2">Uncharacterized protein</fullName>
    </submittedName>
</protein>
<accession>A0A8E2BGK8</accession>
<proteinExistence type="predicted"/>
<gene>
    <name evidence="2" type="ORF">HNQ96_005415</name>
</gene>
<evidence type="ECO:0000313" key="3">
    <source>
        <dbReference type="Proteomes" id="UP000532373"/>
    </source>
</evidence>
<sequence>MIQVRNPTGFLKCQLRGSPSLSTISSVRAGGQNLLRPARKPQLSEAPVPQRSHDDEIAGFGPRQLQHSLGWSFILGMQDVAVDAKFPGDLPAPVENLRGAAG</sequence>
<dbReference type="RefSeq" id="WP_184772996.1">
    <property type="nucleotide sequence ID" value="NZ_JACHGI010000017.1"/>
</dbReference>
<comment type="caution">
    <text evidence="2">The sequence shown here is derived from an EMBL/GenBank/DDBJ whole genome shotgun (WGS) entry which is preliminary data.</text>
</comment>
<dbReference type="AlphaFoldDB" id="A0A8E2BGK8"/>
<evidence type="ECO:0000313" key="2">
    <source>
        <dbReference type="EMBL" id="MBB6469525.1"/>
    </source>
</evidence>